<feature type="region of interest" description="Disordered" evidence="1">
    <location>
        <begin position="16"/>
        <end position="35"/>
    </location>
</feature>
<comment type="caution">
    <text evidence="2">The sequence shown here is derived from an EMBL/GenBank/DDBJ whole genome shotgun (WGS) entry which is preliminary data.</text>
</comment>
<accession>A0AAD5M607</accession>
<organism evidence="2 3">
    <name type="scientific">Parelaphostrongylus tenuis</name>
    <name type="common">Meningeal worm</name>
    <dbReference type="NCBI Taxonomy" id="148309"/>
    <lineage>
        <taxon>Eukaryota</taxon>
        <taxon>Metazoa</taxon>
        <taxon>Ecdysozoa</taxon>
        <taxon>Nematoda</taxon>
        <taxon>Chromadorea</taxon>
        <taxon>Rhabditida</taxon>
        <taxon>Rhabditina</taxon>
        <taxon>Rhabditomorpha</taxon>
        <taxon>Strongyloidea</taxon>
        <taxon>Metastrongylidae</taxon>
        <taxon>Parelaphostrongylus</taxon>
    </lineage>
</organism>
<protein>
    <submittedName>
        <fullName evidence="2">Uncharacterized protein</fullName>
    </submittedName>
</protein>
<dbReference type="Proteomes" id="UP001196413">
    <property type="component" value="Unassembled WGS sequence"/>
</dbReference>
<gene>
    <name evidence="2" type="ORF">KIN20_006407</name>
</gene>
<name>A0AAD5M607_PARTN</name>
<dbReference type="EMBL" id="JAHQIW010000897">
    <property type="protein sequence ID" value="KAJ1350583.1"/>
    <property type="molecule type" value="Genomic_DNA"/>
</dbReference>
<sequence length="52" mass="5846">MQVLINESSIANEEIPSASVTSSMRTLKSRDPQSGYDNYFAVWLMNVTSGYR</sequence>
<dbReference type="AlphaFoldDB" id="A0AAD5M607"/>
<keyword evidence="3" id="KW-1185">Reference proteome</keyword>
<evidence type="ECO:0000313" key="3">
    <source>
        <dbReference type="Proteomes" id="UP001196413"/>
    </source>
</evidence>
<evidence type="ECO:0000256" key="1">
    <source>
        <dbReference type="SAM" id="MobiDB-lite"/>
    </source>
</evidence>
<evidence type="ECO:0000313" key="2">
    <source>
        <dbReference type="EMBL" id="KAJ1350583.1"/>
    </source>
</evidence>
<proteinExistence type="predicted"/>
<reference evidence="2" key="1">
    <citation type="submission" date="2021-06" db="EMBL/GenBank/DDBJ databases">
        <title>Parelaphostrongylus tenuis whole genome reference sequence.</title>
        <authorList>
            <person name="Garwood T.J."/>
            <person name="Larsen P.A."/>
            <person name="Fountain-Jones N.M."/>
            <person name="Garbe J.R."/>
            <person name="Macchietto M.G."/>
            <person name="Kania S.A."/>
            <person name="Gerhold R.W."/>
            <person name="Richards J.E."/>
            <person name="Wolf T.M."/>
        </authorList>
    </citation>
    <scope>NUCLEOTIDE SEQUENCE</scope>
    <source>
        <strain evidence="2">MNPRO001-30</strain>
        <tissue evidence="2">Meninges</tissue>
    </source>
</reference>